<protein>
    <submittedName>
        <fullName evidence="2">Uncharacterized protein</fullName>
    </submittedName>
</protein>
<comment type="caution">
    <text evidence="2">The sequence shown here is derived from an EMBL/GenBank/DDBJ whole genome shotgun (WGS) entry which is preliminary data.</text>
</comment>
<sequence length="193" mass="20635">MIGDRKPIFESQFHKPYVSFPLQQLHRIELHCPQQEAPRPLLVFEMLDPQVASNDPTMLIRRSSKWGCNGSPELNGRGGVEAPVTGEWLKTGGVGAVGLAGGEEGAQQAWSSHREERGRSQAAMGVAGQNEGRPEMSGTGGGKNGGQSRGQAGRSSPGAQGGLRADRAGLARWRRPCSGRWWLRSAVIAGKEG</sequence>
<reference evidence="2" key="2">
    <citation type="journal article" date="2022" name="Hortic Res">
        <title>The genome of Dioscorea zingiberensis sheds light on the biosynthesis, origin and evolution of the medicinally important diosgenin saponins.</title>
        <authorList>
            <person name="Li Y."/>
            <person name="Tan C."/>
            <person name="Li Z."/>
            <person name="Guo J."/>
            <person name="Li S."/>
            <person name="Chen X."/>
            <person name="Wang C."/>
            <person name="Dai X."/>
            <person name="Yang H."/>
            <person name="Song W."/>
            <person name="Hou L."/>
            <person name="Xu J."/>
            <person name="Tong Z."/>
            <person name="Xu A."/>
            <person name="Yuan X."/>
            <person name="Wang W."/>
            <person name="Yang Q."/>
            <person name="Chen L."/>
            <person name="Sun Z."/>
            <person name="Wang K."/>
            <person name="Pan B."/>
            <person name="Chen J."/>
            <person name="Bao Y."/>
            <person name="Liu F."/>
            <person name="Qi X."/>
            <person name="Gang D.R."/>
            <person name="Wen J."/>
            <person name="Li J."/>
        </authorList>
    </citation>
    <scope>NUCLEOTIDE SEQUENCE</scope>
    <source>
        <strain evidence="2">Dzin_1.0</strain>
    </source>
</reference>
<feature type="region of interest" description="Disordered" evidence="1">
    <location>
        <begin position="104"/>
        <end position="170"/>
    </location>
</feature>
<proteinExistence type="predicted"/>
<evidence type="ECO:0000256" key="1">
    <source>
        <dbReference type="SAM" id="MobiDB-lite"/>
    </source>
</evidence>
<dbReference type="Proteomes" id="UP001085076">
    <property type="component" value="Miscellaneous, Linkage group lg08"/>
</dbReference>
<keyword evidence="3" id="KW-1185">Reference proteome</keyword>
<reference evidence="2" key="1">
    <citation type="submission" date="2021-03" db="EMBL/GenBank/DDBJ databases">
        <authorList>
            <person name="Li Z."/>
            <person name="Yang C."/>
        </authorList>
    </citation>
    <scope>NUCLEOTIDE SEQUENCE</scope>
    <source>
        <strain evidence="2">Dzin_1.0</strain>
        <tissue evidence="2">Leaf</tissue>
    </source>
</reference>
<name>A0A9D5C2P7_9LILI</name>
<evidence type="ECO:0000313" key="3">
    <source>
        <dbReference type="Proteomes" id="UP001085076"/>
    </source>
</evidence>
<dbReference type="AlphaFoldDB" id="A0A9D5C2P7"/>
<feature type="compositionally biased region" description="Gly residues" evidence="1">
    <location>
        <begin position="138"/>
        <end position="148"/>
    </location>
</feature>
<organism evidence="2 3">
    <name type="scientific">Dioscorea zingiberensis</name>
    <dbReference type="NCBI Taxonomy" id="325984"/>
    <lineage>
        <taxon>Eukaryota</taxon>
        <taxon>Viridiplantae</taxon>
        <taxon>Streptophyta</taxon>
        <taxon>Embryophyta</taxon>
        <taxon>Tracheophyta</taxon>
        <taxon>Spermatophyta</taxon>
        <taxon>Magnoliopsida</taxon>
        <taxon>Liliopsida</taxon>
        <taxon>Dioscoreales</taxon>
        <taxon>Dioscoreaceae</taxon>
        <taxon>Dioscorea</taxon>
    </lineage>
</organism>
<evidence type="ECO:0000313" key="2">
    <source>
        <dbReference type="EMBL" id="KAJ0964914.1"/>
    </source>
</evidence>
<dbReference type="EMBL" id="JAGGNH010000008">
    <property type="protein sequence ID" value="KAJ0964914.1"/>
    <property type="molecule type" value="Genomic_DNA"/>
</dbReference>
<gene>
    <name evidence="2" type="ORF">J5N97_026052</name>
</gene>
<feature type="compositionally biased region" description="Low complexity" evidence="1">
    <location>
        <begin position="149"/>
        <end position="158"/>
    </location>
</feature>
<accession>A0A9D5C2P7</accession>